<dbReference type="InterPro" id="IPR000152">
    <property type="entry name" value="EGF-type_Asp/Asn_hydroxyl_site"/>
</dbReference>
<proteinExistence type="predicted"/>
<dbReference type="FunFam" id="2.10.25.10:FF:000045">
    <property type="entry name" value="Slit guidance ligand 2"/>
    <property type="match status" value="1"/>
</dbReference>
<dbReference type="InterPro" id="IPR009030">
    <property type="entry name" value="Growth_fac_rcpt_cys_sf"/>
</dbReference>
<dbReference type="PROSITE" id="PS00022">
    <property type="entry name" value="EGF_1"/>
    <property type="match status" value="2"/>
</dbReference>
<dbReference type="InterPro" id="IPR049883">
    <property type="entry name" value="NOTCH1_EGF-like"/>
</dbReference>
<accession>A0AAD9JH32</accession>
<dbReference type="FunFam" id="2.10.25.10:FF:000240">
    <property type="entry name" value="Vitamin K-dependent protein S"/>
    <property type="match status" value="1"/>
</dbReference>
<keyword evidence="2" id="KW-0964">Secreted</keyword>
<protein>
    <recommendedName>
        <fullName evidence="9">EGF-like domain-containing protein</fullName>
    </recommendedName>
</protein>
<dbReference type="PANTHER" id="PTHR24040">
    <property type="entry name" value="LAMININ G-LIKE DOMAIN-CONTAINING PROTEIN"/>
    <property type="match status" value="1"/>
</dbReference>
<keyword evidence="3 7" id="KW-0245">EGF-like domain</keyword>
<gene>
    <name evidence="10" type="ORF">LSH36_324g03052</name>
</gene>
<evidence type="ECO:0000259" key="9">
    <source>
        <dbReference type="PROSITE" id="PS50026"/>
    </source>
</evidence>
<feature type="transmembrane region" description="Helical" evidence="8">
    <location>
        <begin position="414"/>
        <end position="439"/>
    </location>
</feature>
<reference evidence="10" key="1">
    <citation type="journal article" date="2023" name="Mol. Biol. Evol.">
        <title>Third-Generation Sequencing Reveals the Adaptive Role of the Epigenome in Three Deep-Sea Polychaetes.</title>
        <authorList>
            <person name="Perez M."/>
            <person name="Aroh O."/>
            <person name="Sun Y."/>
            <person name="Lan Y."/>
            <person name="Juniper S.K."/>
            <person name="Young C.R."/>
            <person name="Angers B."/>
            <person name="Qian P.Y."/>
        </authorList>
    </citation>
    <scope>NUCLEOTIDE SEQUENCE</scope>
    <source>
        <strain evidence="10">P08H-3</strain>
    </source>
</reference>
<evidence type="ECO:0000313" key="10">
    <source>
        <dbReference type="EMBL" id="KAK2152642.1"/>
    </source>
</evidence>
<feature type="domain" description="EGF-like" evidence="9">
    <location>
        <begin position="97"/>
        <end position="137"/>
    </location>
</feature>
<keyword evidence="5 7" id="KW-1015">Disulfide bond</keyword>
<evidence type="ECO:0000256" key="6">
    <source>
        <dbReference type="ARBA" id="ARBA00023180"/>
    </source>
</evidence>
<dbReference type="Pfam" id="PF00008">
    <property type="entry name" value="EGF"/>
    <property type="match status" value="2"/>
</dbReference>
<feature type="disulfide bond" evidence="7">
    <location>
        <begin position="259"/>
        <end position="268"/>
    </location>
</feature>
<keyword evidence="4" id="KW-0677">Repeat</keyword>
<dbReference type="GO" id="GO:0007399">
    <property type="term" value="P:nervous system development"/>
    <property type="evidence" value="ECO:0007669"/>
    <property type="project" value="UniProtKB-ARBA"/>
</dbReference>
<dbReference type="PROSITE" id="PS00010">
    <property type="entry name" value="ASX_HYDROXYL"/>
    <property type="match status" value="4"/>
</dbReference>
<dbReference type="SMART" id="SM00179">
    <property type="entry name" value="EGF_CA"/>
    <property type="match status" value="5"/>
</dbReference>
<feature type="disulfide bond" evidence="7">
    <location>
        <begin position="297"/>
        <end position="306"/>
    </location>
</feature>
<dbReference type="PROSITE" id="PS01186">
    <property type="entry name" value="EGF_2"/>
    <property type="match status" value="5"/>
</dbReference>
<feature type="domain" description="EGF-like" evidence="9">
    <location>
        <begin position="187"/>
        <end position="225"/>
    </location>
</feature>
<evidence type="ECO:0000256" key="7">
    <source>
        <dbReference type="PROSITE-ProRule" id="PRU00076"/>
    </source>
</evidence>
<dbReference type="PANTHER" id="PTHR24040:SF13">
    <property type="entry name" value="FIBROPELLIN-1"/>
    <property type="match status" value="1"/>
</dbReference>
<evidence type="ECO:0000256" key="2">
    <source>
        <dbReference type="ARBA" id="ARBA00022525"/>
    </source>
</evidence>
<dbReference type="InterPro" id="IPR000742">
    <property type="entry name" value="EGF"/>
</dbReference>
<evidence type="ECO:0000313" key="11">
    <source>
        <dbReference type="Proteomes" id="UP001208570"/>
    </source>
</evidence>
<keyword evidence="6" id="KW-0325">Glycoprotein</keyword>
<dbReference type="AlphaFoldDB" id="A0AAD9JH32"/>
<evidence type="ECO:0000256" key="4">
    <source>
        <dbReference type="ARBA" id="ARBA00022737"/>
    </source>
</evidence>
<dbReference type="GO" id="GO:0005509">
    <property type="term" value="F:calcium ion binding"/>
    <property type="evidence" value="ECO:0007669"/>
    <property type="project" value="InterPro"/>
</dbReference>
<name>A0AAD9JH32_9ANNE</name>
<dbReference type="InterPro" id="IPR051145">
    <property type="entry name" value="GAS-SHBG-PROS"/>
</dbReference>
<keyword evidence="8" id="KW-0812">Transmembrane</keyword>
<dbReference type="CDD" id="cd00054">
    <property type="entry name" value="EGF_CA"/>
    <property type="match status" value="4"/>
</dbReference>
<comment type="caution">
    <text evidence="10">The sequence shown here is derived from an EMBL/GenBank/DDBJ whole genome shotgun (WGS) entry which is preliminary data.</text>
</comment>
<evidence type="ECO:0000256" key="8">
    <source>
        <dbReference type="SAM" id="Phobius"/>
    </source>
</evidence>
<dbReference type="PROSITE" id="PS01187">
    <property type="entry name" value="EGF_CA"/>
    <property type="match status" value="2"/>
</dbReference>
<comment type="subcellular location">
    <subcellularLocation>
        <location evidence="1">Secreted</location>
    </subcellularLocation>
</comment>
<dbReference type="GO" id="GO:0005576">
    <property type="term" value="C:extracellular region"/>
    <property type="evidence" value="ECO:0007669"/>
    <property type="project" value="UniProtKB-SubCell"/>
</dbReference>
<keyword evidence="8" id="KW-1133">Transmembrane helix</keyword>
<feature type="domain" description="EGF-like" evidence="9">
    <location>
        <begin position="271"/>
        <end position="307"/>
    </location>
</feature>
<evidence type="ECO:0000256" key="1">
    <source>
        <dbReference type="ARBA" id="ARBA00004613"/>
    </source>
</evidence>
<dbReference type="SMART" id="SM00181">
    <property type="entry name" value="EGF"/>
    <property type="match status" value="6"/>
</dbReference>
<dbReference type="Gene3D" id="2.10.25.10">
    <property type="entry name" value="Laminin"/>
    <property type="match status" value="6"/>
</dbReference>
<feature type="domain" description="EGF-like" evidence="9">
    <location>
        <begin position="234"/>
        <end position="269"/>
    </location>
</feature>
<keyword evidence="11" id="KW-1185">Reference proteome</keyword>
<dbReference type="Proteomes" id="UP001208570">
    <property type="component" value="Unassembled WGS sequence"/>
</dbReference>
<dbReference type="EMBL" id="JAODUP010000323">
    <property type="protein sequence ID" value="KAK2152642.1"/>
    <property type="molecule type" value="Genomic_DNA"/>
</dbReference>
<organism evidence="10 11">
    <name type="scientific">Paralvinella palmiformis</name>
    <dbReference type="NCBI Taxonomy" id="53620"/>
    <lineage>
        <taxon>Eukaryota</taxon>
        <taxon>Metazoa</taxon>
        <taxon>Spiralia</taxon>
        <taxon>Lophotrochozoa</taxon>
        <taxon>Annelida</taxon>
        <taxon>Polychaeta</taxon>
        <taxon>Sedentaria</taxon>
        <taxon>Canalipalpata</taxon>
        <taxon>Terebellida</taxon>
        <taxon>Terebelliformia</taxon>
        <taxon>Alvinellidae</taxon>
        <taxon>Paralvinella</taxon>
    </lineage>
</organism>
<dbReference type="Pfam" id="PF07645">
    <property type="entry name" value="EGF_CA"/>
    <property type="match status" value="3"/>
</dbReference>
<evidence type="ECO:0000256" key="3">
    <source>
        <dbReference type="ARBA" id="ARBA00022536"/>
    </source>
</evidence>
<dbReference type="InterPro" id="IPR018097">
    <property type="entry name" value="EGF_Ca-bd_CS"/>
</dbReference>
<keyword evidence="8" id="KW-0472">Membrane</keyword>
<dbReference type="PROSITE" id="PS50026">
    <property type="entry name" value="EGF_3"/>
    <property type="match status" value="4"/>
</dbReference>
<dbReference type="SUPFAM" id="SSF57184">
    <property type="entry name" value="Growth factor receptor domain"/>
    <property type="match status" value="2"/>
</dbReference>
<dbReference type="InterPro" id="IPR001881">
    <property type="entry name" value="EGF-like_Ca-bd_dom"/>
</dbReference>
<comment type="caution">
    <text evidence="7">Lacks conserved residue(s) required for the propagation of feature annotation.</text>
</comment>
<evidence type="ECO:0000256" key="5">
    <source>
        <dbReference type="ARBA" id="ARBA00023157"/>
    </source>
</evidence>
<dbReference type="FunFam" id="2.10.25.10:FF:000006">
    <property type="entry name" value="Versican core protein-like isoform 1"/>
    <property type="match status" value="1"/>
</dbReference>
<sequence length="543" mass="61173">MCNCTEDTGTCTRKLLTPITGYNFQIDECQCRDQYTGKFCTEEKDFCKDSPCVPDATCISIPLEQQHTDSPKYNCTNCPMGYEEVVLVNLAVSKCVDIDECSDNNNNVCEQICINTEGSYNCECRSGYRMFNDTACEDIDECTDRTDDCKHTCTNKDGSYDCGCYNGFQKQDNKCFSGWTGSLCDTDIDECTSNPCGGHSTCKNLPGTYQCKCDSGYKSTTKGCEEINDCLEENGVQRTSNPCNNGTCVDKLKNFTCQCLPGYTGQLCLQNKDDCVNHTCRHNSACIDRINSYSCKCTEGFFGPRCAKYAWSEIPVEDNNDDNYFSYAGTLLVTSEIWSDDLKDPQTERYKDLYHKTIYNVIISSVEKVHLLLTCDPDVLAKAINSRQYVFDGIRFKNVDYTIPDDSNSTNKSLYIALGTVGAILFVAVLVFLILFVLWKRGKIKLRRINIFSETSNSADYSPSVMGWTTGLASHGRYWQEVPSLRSDVLPDNVLDYYDNWNKLNEFQGFAKKSNDLLGKPRYIPEEYFWTASQSVSGHSSTN</sequence>